<dbReference type="AlphaFoldDB" id="A0A1Y2PC48"/>
<sequence>MRKEFEIKDLNDNSLVTFYYKGNDSEKIPRIKRYIYNLTNFTLQIIAMNYENEDVDDIYGYAELLDEELGFIFHQQTINAISDFYGFSQLARDKINLLRETIRPMINNTLENKMKKNDSDWIKVSRMAQEILKDLGKQQITPSEFEKRENLSMDWI</sequence>
<gene>
    <name evidence="1" type="ORF">WH52_08490</name>
</gene>
<organism evidence="1 2">
    <name type="scientific">Tenacibaculum holothuriorum</name>
    <dbReference type="NCBI Taxonomy" id="1635173"/>
    <lineage>
        <taxon>Bacteria</taxon>
        <taxon>Pseudomonadati</taxon>
        <taxon>Bacteroidota</taxon>
        <taxon>Flavobacteriia</taxon>
        <taxon>Flavobacteriales</taxon>
        <taxon>Flavobacteriaceae</taxon>
        <taxon>Tenacibaculum</taxon>
    </lineage>
</organism>
<dbReference type="Proteomes" id="UP000194221">
    <property type="component" value="Unassembled WGS sequence"/>
</dbReference>
<dbReference type="STRING" id="1635173.WH52_08490"/>
<evidence type="ECO:0000313" key="2">
    <source>
        <dbReference type="Proteomes" id="UP000194221"/>
    </source>
</evidence>
<proteinExistence type="predicted"/>
<keyword evidence="2" id="KW-1185">Reference proteome</keyword>
<comment type="caution">
    <text evidence="1">The sequence shown here is derived from an EMBL/GenBank/DDBJ whole genome shotgun (WGS) entry which is preliminary data.</text>
</comment>
<dbReference type="InParanoid" id="A0A1Y2PC48"/>
<dbReference type="EMBL" id="LAPZ01000005">
    <property type="protein sequence ID" value="OSY88056.1"/>
    <property type="molecule type" value="Genomic_DNA"/>
</dbReference>
<reference evidence="1 2" key="1">
    <citation type="submission" date="2015-03" db="EMBL/GenBank/DDBJ databases">
        <title>Genome sequence of Tenacibaculum sp. S2-2, isolated from intestinal microbiota of sea cucumber, Apostichopus japonicas.</title>
        <authorList>
            <person name="Shao Z."/>
            <person name="Wang L."/>
            <person name="Li X."/>
        </authorList>
    </citation>
    <scope>NUCLEOTIDE SEQUENCE [LARGE SCALE GENOMIC DNA]</scope>
    <source>
        <strain evidence="1 2">S2-2</strain>
    </source>
</reference>
<accession>A0A1Y2PC48</accession>
<dbReference type="RefSeq" id="WP_086030525.1">
    <property type="nucleotide sequence ID" value="NZ_LAPZ01000005.1"/>
</dbReference>
<name>A0A1Y2PC48_9FLAO</name>
<dbReference type="OrthoDB" id="9831815at2"/>
<protein>
    <submittedName>
        <fullName evidence="1">Uncharacterized protein</fullName>
    </submittedName>
</protein>
<evidence type="ECO:0000313" key="1">
    <source>
        <dbReference type="EMBL" id="OSY88056.1"/>
    </source>
</evidence>